<evidence type="ECO:0000256" key="6">
    <source>
        <dbReference type="ARBA" id="ARBA00022801"/>
    </source>
</evidence>
<keyword evidence="11" id="KW-1185">Reference proteome</keyword>
<dbReference type="EMBL" id="PGCJ01000508">
    <property type="protein sequence ID" value="PLW27038.1"/>
    <property type="molecule type" value="Genomic_DNA"/>
</dbReference>
<evidence type="ECO:0000256" key="3">
    <source>
        <dbReference type="ARBA" id="ARBA00006958"/>
    </source>
</evidence>
<dbReference type="OrthoDB" id="2505476at2759"/>
<keyword evidence="5" id="KW-0479">Metal-binding</keyword>
<name>A0A2N5TNN6_9BASI</name>
<dbReference type="InterPro" id="IPR045249">
    <property type="entry name" value="HARBI1-like"/>
</dbReference>
<dbReference type="GO" id="GO:0046872">
    <property type="term" value="F:metal ion binding"/>
    <property type="evidence" value="ECO:0007669"/>
    <property type="project" value="UniProtKB-KW"/>
</dbReference>
<dbReference type="GO" id="GO:0004518">
    <property type="term" value="F:nuclease activity"/>
    <property type="evidence" value="ECO:0007669"/>
    <property type="project" value="UniProtKB-KW"/>
</dbReference>
<dbReference type="Pfam" id="PF26138">
    <property type="entry name" value="DUF8040"/>
    <property type="match status" value="1"/>
</dbReference>
<evidence type="ECO:0000256" key="1">
    <source>
        <dbReference type="ARBA" id="ARBA00001968"/>
    </source>
</evidence>
<dbReference type="GO" id="GO:0016787">
    <property type="term" value="F:hydrolase activity"/>
    <property type="evidence" value="ECO:0007669"/>
    <property type="project" value="UniProtKB-KW"/>
</dbReference>
<comment type="similarity">
    <text evidence="3">Belongs to the HARBI1 family.</text>
</comment>
<evidence type="ECO:0000256" key="4">
    <source>
        <dbReference type="ARBA" id="ARBA00022722"/>
    </source>
</evidence>
<evidence type="ECO:0000259" key="9">
    <source>
        <dbReference type="Pfam" id="PF26138"/>
    </source>
</evidence>
<dbReference type="GO" id="GO:0005634">
    <property type="term" value="C:nucleus"/>
    <property type="evidence" value="ECO:0007669"/>
    <property type="project" value="UniProtKB-SubCell"/>
</dbReference>
<evidence type="ECO:0000259" key="8">
    <source>
        <dbReference type="Pfam" id="PF13359"/>
    </source>
</evidence>
<comment type="cofactor">
    <cofactor evidence="1">
        <name>a divalent metal cation</name>
        <dbReference type="ChEBI" id="CHEBI:60240"/>
    </cofactor>
</comment>
<keyword evidence="4" id="KW-0540">Nuclease</keyword>
<proteinExistence type="inferred from homology"/>
<dbReference type="Pfam" id="PF13359">
    <property type="entry name" value="DDE_Tnp_4"/>
    <property type="match status" value="1"/>
</dbReference>
<protein>
    <submittedName>
        <fullName evidence="10">Uncharacterized protein</fullName>
    </submittedName>
</protein>
<keyword evidence="6" id="KW-0378">Hydrolase</keyword>
<keyword evidence="7" id="KW-0539">Nucleus</keyword>
<feature type="domain" description="DDE Tnp4" evidence="8">
    <location>
        <begin position="171"/>
        <end position="318"/>
    </location>
</feature>
<sequence length="383" mass="43324">MDSEMITIAAAGAAILLLAEMANDHEAYYGDGGQARYPQFLLYKSRPKLFCEITRLERTTFYNLVKEIEQFGLLKNGSSVSVEEQLLIFLDIVCNNNSMRQTAVKFCHGLYTITRYFSQVLDALVALYPNYVSYTPATCALPNKIAKNPKYKPFKNCLGALNGVFIPATVLVADQSPWRNRKNIIAQNVLAAINFNFEFVFVLAGWEGSALNTRVFNDATTKGLNITGKKYFLADAGYGMRQGLMTPLRGVRYHLKEQAAAGRRPSNRSKLYNLQHATLQNQLERIFGCMKRKFPILTTPPKFQLNKQVHLVYALCMLWSFIRKNEALDNLFDNPSEIPIITQPTKEEIEEGLSIADEDALQKACQERIATKLFNQYVAYNSC</sequence>
<organism evidence="10 11">
    <name type="scientific">Puccinia coronata f. sp. avenae</name>
    <dbReference type="NCBI Taxonomy" id="200324"/>
    <lineage>
        <taxon>Eukaryota</taxon>
        <taxon>Fungi</taxon>
        <taxon>Dikarya</taxon>
        <taxon>Basidiomycota</taxon>
        <taxon>Pucciniomycotina</taxon>
        <taxon>Pucciniomycetes</taxon>
        <taxon>Pucciniales</taxon>
        <taxon>Pucciniaceae</taxon>
        <taxon>Puccinia</taxon>
    </lineage>
</organism>
<dbReference type="AlphaFoldDB" id="A0A2N5TNN6"/>
<evidence type="ECO:0000313" key="10">
    <source>
        <dbReference type="EMBL" id="PLW27038.1"/>
    </source>
</evidence>
<dbReference type="PANTHER" id="PTHR22930">
    <property type="match status" value="1"/>
</dbReference>
<accession>A0A2N5TNN6</accession>
<dbReference type="InterPro" id="IPR027806">
    <property type="entry name" value="HARBI1_dom"/>
</dbReference>
<feature type="domain" description="DUF8040" evidence="9">
    <location>
        <begin position="45"/>
        <end position="125"/>
    </location>
</feature>
<comment type="subcellular location">
    <subcellularLocation>
        <location evidence="2">Nucleus</location>
    </subcellularLocation>
</comment>
<evidence type="ECO:0000256" key="7">
    <source>
        <dbReference type="ARBA" id="ARBA00023242"/>
    </source>
</evidence>
<comment type="caution">
    <text evidence="10">The sequence shown here is derived from an EMBL/GenBank/DDBJ whole genome shotgun (WGS) entry which is preliminary data.</text>
</comment>
<dbReference type="PANTHER" id="PTHR22930:SF85">
    <property type="entry name" value="GH03217P-RELATED"/>
    <property type="match status" value="1"/>
</dbReference>
<evidence type="ECO:0000256" key="2">
    <source>
        <dbReference type="ARBA" id="ARBA00004123"/>
    </source>
</evidence>
<evidence type="ECO:0000256" key="5">
    <source>
        <dbReference type="ARBA" id="ARBA00022723"/>
    </source>
</evidence>
<dbReference type="Proteomes" id="UP000235388">
    <property type="component" value="Unassembled WGS sequence"/>
</dbReference>
<evidence type="ECO:0000313" key="11">
    <source>
        <dbReference type="Proteomes" id="UP000235388"/>
    </source>
</evidence>
<dbReference type="InterPro" id="IPR058353">
    <property type="entry name" value="DUF8040"/>
</dbReference>
<reference evidence="10 11" key="1">
    <citation type="submission" date="2017-11" db="EMBL/GenBank/DDBJ databases">
        <title>De novo assembly and phasing of dikaryotic genomes from two isolates of Puccinia coronata f. sp. avenae, the causal agent of oat crown rust.</title>
        <authorList>
            <person name="Miller M.E."/>
            <person name="Zhang Y."/>
            <person name="Omidvar V."/>
            <person name="Sperschneider J."/>
            <person name="Schwessinger B."/>
            <person name="Raley C."/>
            <person name="Palmer J.M."/>
            <person name="Garnica D."/>
            <person name="Upadhyaya N."/>
            <person name="Rathjen J."/>
            <person name="Taylor J.M."/>
            <person name="Park R.F."/>
            <person name="Dodds P.N."/>
            <person name="Hirsch C.D."/>
            <person name="Kianian S.F."/>
            <person name="Figueroa M."/>
        </authorList>
    </citation>
    <scope>NUCLEOTIDE SEQUENCE [LARGE SCALE GENOMIC DNA]</scope>
    <source>
        <strain evidence="10">12NC29</strain>
    </source>
</reference>
<gene>
    <name evidence="10" type="ORF">PCANC_27767</name>
</gene>